<organism evidence="2 3">
    <name type="scientific">Desulfuromonas soudanensis</name>
    <dbReference type="NCBI Taxonomy" id="1603606"/>
    <lineage>
        <taxon>Bacteria</taxon>
        <taxon>Pseudomonadati</taxon>
        <taxon>Thermodesulfobacteriota</taxon>
        <taxon>Desulfuromonadia</taxon>
        <taxon>Desulfuromonadales</taxon>
        <taxon>Desulfuromonadaceae</taxon>
        <taxon>Desulfuromonas</taxon>
    </lineage>
</organism>
<evidence type="ECO:0000313" key="3">
    <source>
        <dbReference type="Proteomes" id="UP000057158"/>
    </source>
</evidence>
<dbReference type="PATRIC" id="fig|1603606.3.peg.3820"/>
<keyword evidence="1" id="KW-0472">Membrane</keyword>
<dbReference type="KEGG" id="des:DSOUD_3545"/>
<dbReference type="OrthoDB" id="47603at2"/>
<dbReference type="STRING" id="1603606.DSOUD_3545"/>
<accession>A0A0M3QGM6</accession>
<reference evidence="2 3" key="1">
    <citation type="submission" date="2015-07" db="EMBL/GenBank/DDBJ databases">
        <title>Isolation and Genomic Characterization of a Novel Halophilic Metal-Reducing Deltaproteobacterium from the Deep Subsurface.</title>
        <authorList>
            <person name="Badalamenti J.P."/>
            <person name="Summers Z.M."/>
            <person name="Gralnick J.A."/>
            <person name="Bond D.R."/>
        </authorList>
    </citation>
    <scope>NUCLEOTIDE SEQUENCE [LARGE SCALE GENOMIC DNA]</scope>
    <source>
        <strain evidence="2 3">WTL</strain>
    </source>
</reference>
<sequence length="130" mass="14093">MALADLLRRTTLLDRVLVLALFSAALLSLLLLRPGERGELVIVEQGGRIVYRAPLEQERTLRLSGPRGETVLNIAGGHACIVSASCPHKVCMGMGEIARHGELLACVPNNLLVRIEGGKKRDGDFDLLSR</sequence>
<dbReference type="AlphaFoldDB" id="A0A0M3QGM6"/>
<evidence type="ECO:0000313" key="2">
    <source>
        <dbReference type="EMBL" id="ALC18259.1"/>
    </source>
</evidence>
<protein>
    <submittedName>
        <fullName evidence="2">Uncharacterized protein</fullName>
    </submittedName>
</protein>
<dbReference type="Pfam" id="PF07009">
    <property type="entry name" value="NusG_II"/>
    <property type="match status" value="1"/>
</dbReference>
<feature type="transmembrane region" description="Helical" evidence="1">
    <location>
        <begin position="12"/>
        <end position="32"/>
    </location>
</feature>
<dbReference type="Proteomes" id="UP000057158">
    <property type="component" value="Chromosome"/>
</dbReference>
<proteinExistence type="predicted"/>
<keyword evidence="1" id="KW-0812">Transmembrane</keyword>
<dbReference type="InterPro" id="IPR038690">
    <property type="entry name" value="NusG_2_sf"/>
</dbReference>
<dbReference type="Gene3D" id="2.60.320.10">
    <property type="entry name" value="N-utilization substance G protein NusG, insert domain"/>
    <property type="match status" value="1"/>
</dbReference>
<name>A0A0M3QGM6_9BACT</name>
<evidence type="ECO:0000256" key="1">
    <source>
        <dbReference type="SAM" id="Phobius"/>
    </source>
</evidence>
<keyword evidence="1" id="KW-1133">Transmembrane helix</keyword>
<dbReference type="RefSeq" id="WP_053552187.1">
    <property type="nucleotide sequence ID" value="NZ_CP010802.1"/>
</dbReference>
<gene>
    <name evidence="2" type="ORF">DSOUD_3545</name>
</gene>
<dbReference type="EMBL" id="CP010802">
    <property type="protein sequence ID" value="ALC18259.1"/>
    <property type="molecule type" value="Genomic_DNA"/>
</dbReference>
<keyword evidence="3" id="KW-1185">Reference proteome</keyword>